<evidence type="ECO:0000313" key="11">
    <source>
        <dbReference type="WBParaSite" id="MBELARI_LOCUS10626"/>
    </source>
</evidence>
<comment type="subcellular location">
    <subcellularLocation>
        <location evidence="1">Membrane</location>
        <topology evidence="1">Multi-pass membrane protein</topology>
    </subcellularLocation>
</comment>
<keyword evidence="10" id="KW-1185">Reference proteome</keyword>
<feature type="transmembrane region" description="Helical" evidence="7">
    <location>
        <begin position="240"/>
        <end position="260"/>
    </location>
</feature>
<dbReference type="InterPro" id="IPR017871">
    <property type="entry name" value="ABC_transporter-like_CS"/>
</dbReference>
<dbReference type="PROSITE" id="PS50893">
    <property type="entry name" value="ABC_TRANSPORTER_2"/>
    <property type="match status" value="2"/>
</dbReference>
<feature type="transmembrane region" description="Helical" evidence="7">
    <location>
        <begin position="925"/>
        <end position="945"/>
    </location>
</feature>
<dbReference type="InterPro" id="IPR027417">
    <property type="entry name" value="P-loop_NTPase"/>
</dbReference>
<dbReference type="Pfam" id="PF00664">
    <property type="entry name" value="ABC_membrane"/>
    <property type="match status" value="2"/>
</dbReference>
<dbReference type="InterPro" id="IPR039421">
    <property type="entry name" value="Type_1_exporter"/>
</dbReference>
<dbReference type="SUPFAM" id="SSF90123">
    <property type="entry name" value="ABC transporter transmembrane region"/>
    <property type="match status" value="2"/>
</dbReference>
<dbReference type="Gene3D" id="1.20.1560.10">
    <property type="entry name" value="ABC transporter type 1, transmembrane domain"/>
    <property type="match status" value="1"/>
</dbReference>
<dbReference type="PROSITE" id="PS00211">
    <property type="entry name" value="ABC_TRANSPORTER_1"/>
    <property type="match status" value="2"/>
</dbReference>
<dbReference type="GO" id="GO:0140359">
    <property type="term" value="F:ABC-type transporter activity"/>
    <property type="evidence" value="ECO:0007669"/>
    <property type="project" value="InterPro"/>
</dbReference>
<evidence type="ECO:0000256" key="4">
    <source>
        <dbReference type="ARBA" id="ARBA00022840"/>
    </source>
</evidence>
<dbReference type="WBParaSite" id="MBELARI_LOCUS10626">
    <property type="protein sequence ID" value="MBELARI_LOCUS10626"/>
    <property type="gene ID" value="MBELARI_LOCUS10626"/>
</dbReference>
<dbReference type="Pfam" id="PF00005">
    <property type="entry name" value="ABC_tran"/>
    <property type="match status" value="2"/>
</dbReference>
<protein>
    <submittedName>
        <fullName evidence="11">Uncharacterized protein</fullName>
    </submittedName>
</protein>
<evidence type="ECO:0000259" key="9">
    <source>
        <dbReference type="PROSITE" id="PS50929"/>
    </source>
</evidence>
<dbReference type="InterPro" id="IPR036640">
    <property type="entry name" value="ABC1_TM_sf"/>
</dbReference>
<feature type="domain" description="ABC transmembrane type-1" evidence="9">
    <location>
        <begin position="802"/>
        <end position="1065"/>
    </location>
</feature>
<keyword evidence="2 7" id="KW-0812">Transmembrane</keyword>
<dbReference type="Proteomes" id="UP000887575">
    <property type="component" value="Unassembled WGS sequence"/>
</dbReference>
<keyword evidence="4" id="KW-0067">ATP-binding</keyword>
<dbReference type="SMART" id="SM00382">
    <property type="entry name" value="AAA"/>
    <property type="match status" value="2"/>
</dbReference>
<dbReference type="PANTHER" id="PTHR24221">
    <property type="entry name" value="ATP-BINDING CASSETTE SUB-FAMILY B"/>
    <property type="match status" value="1"/>
</dbReference>
<dbReference type="GO" id="GO:0005524">
    <property type="term" value="F:ATP binding"/>
    <property type="evidence" value="ECO:0007669"/>
    <property type="project" value="UniProtKB-KW"/>
</dbReference>
<dbReference type="InterPro" id="IPR003439">
    <property type="entry name" value="ABC_transporter-like_ATP-bd"/>
</dbReference>
<accession>A0AAF3E9N4</accession>
<feature type="transmembrane region" description="Helical" evidence="7">
    <location>
        <begin position="321"/>
        <end position="343"/>
    </location>
</feature>
<evidence type="ECO:0000256" key="3">
    <source>
        <dbReference type="ARBA" id="ARBA00022741"/>
    </source>
</evidence>
<dbReference type="PROSITE" id="PS50929">
    <property type="entry name" value="ABC_TM1F"/>
    <property type="match status" value="2"/>
</dbReference>
<dbReference type="InterPro" id="IPR011527">
    <property type="entry name" value="ABC1_TM_dom"/>
</dbReference>
<dbReference type="InterPro" id="IPR003593">
    <property type="entry name" value="AAA+_ATPase"/>
</dbReference>
<dbReference type="FunFam" id="3.40.50.300:FF:002283">
    <property type="entry name" value="p-GlycoProtein related"/>
    <property type="match status" value="1"/>
</dbReference>
<feature type="transmembrane region" description="Helical" evidence="7">
    <location>
        <begin position="135"/>
        <end position="160"/>
    </location>
</feature>
<organism evidence="10 11">
    <name type="scientific">Mesorhabditis belari</name>
    <dbReference type="NCBI Taxonomy" id="2138241"/>
    <lineage>
        <taxon>Eukaryota</taxon>
        <taxon>Metazoa</taxon>
        <taxon>Ecdysozoa</taxon>
        <taxon>Nematoda</taxon>
        <taxon>Chromadorea</taxon>
        <taxon>Rhabditida</taxon>
        <taxon>Rhabditina</taxon>
        <taxon>Rhabditomorpha</taxon>
        <taxon>Rhabditoidea</taxon>
        <taxon>Rhabditidae</taxon>
        <taxon>Mesorhabditinae</taxon>
        <taxon>Mesorhabditis</taxon>
    </lineage>
</organism>
<feature type="domain" description="ABC transmembrane type-1" evidence="9">
    <location>
        <begin position="92"/>
        <end position="382"/>
    </location>
</feature>
<keyword evidence="6 7" id="KW-0472">Membrane</keyword>
<dbReference type="GO" id="GO:0016887">
    <property type="term" value="F:ATP hydrolysis activity"/>
    <property type="evidence" value="ECO:0007669"/>
    <property type="project" value="InterPro"/>
</dbReference>
<dbReference type="CDD" id="cd18577">
    <property type="entry name" value="ABC_6TM_Pgp_ABCB1_D1_like"/>
    <property type="match status" value="1"/>
</dbReference>
<evidence type="ECO:0000256" key="6">
    <source>
        <dbReference type="ARBA" id="ARBA00023136"/>
    </source>
</evidence>
<evidence type="ECO:0000256" key="1">
    <source>
        <dbReference type="ARBA" id="ARBA00004141"/>
    </source>
</evidence>
<feature type="domain" description="ABC transporter" evidence="8">
    <location>
        <begin position="415"/>
        <end position="649"/>
    </location>
</feature>
<feature type="transmembrane region" description="Helical" evidence="7">
    <location>
        <begin position="822"/>
        <end position="843"/>
    </location>
</feature>
<evidence type="ECO:0000259" key="8">
    <source>
        <dbReference type="PROSITE" id="PS50893"/>
    </source>
</evidence>
<evidence type="ECO:0000256" key="2">
    <source>
        <dbReference type="ARBA" id="ARBA00022692"/>
    </source>
</evidence>
<dbReference type="FunFam" id="3.40.50.300:FF:001797">
    <property type="entry name" value="ABC transporter, putative"/>
    <property type="match status" value="1"/>
</dbReference>
<feature type="transmembrane region" description="Helical" evidence="7">
    <location>
        <begin position="89"/>
        <end position="115"/>
    </location>
</feature>
<name>A0AAF3E9N4_9BILA</name>
<dbReference type="CDD" id="cd03249">
    <property type="entry name" value="ABC_MTABC3_MDL1_MDL2"/>
    <property type="match status" value="1"/>
</dbReference>
<sequence length="1338" mass="147775">MQKNQRKLEDGETRMNRFESQRTLTEVTSISSSSLKRKWIFFEHIKRFLWFRNSVDDEIQSKIFEENEEKIEAISLKALLTYTSLKDRVCLLIGTLLAFFVGALQPTVTLLGGLLENILIKHKTPIGEVKFRHDSYVIIYWYIAFGVFTSLLSLVQVIVMESACTGVVSRMRTAFLNSVLRQDATWLDKSDSGALSSKLADNVEKVREGIGEKWALVVRGFAMFISSCAISFFFDWRTTLIMIGLVPVATITMFLSAKVAEGPALRQMNINAEADGVAEEAISAWKTVAASNAQYFFVQKYTKFLSKCMEFTRKVNFINGFLEGLMFVELYFFMAGGFLYATISYFTGRIPEPGHVFIVVNTVAFGAYFVSILAPHLHSLVRARIAAALIHQIAQRKPLHDPDAGDQMNELKGKIEFVDVTFQYATRNEQVLKGVSLCVEAGQNVAFVGASGCGKSTAIGLISALYSPISGKVRIDDKKISMLSAQSLREHIGIVPQEPPLFTGSIFQNVALGKEVSLEQVSEVCKIASAHEFILKLDKGYDTIVGYGGMALSGGQKQRIGIARALLGKPKILLLDEATSALDTNSEAAVQKALDRTKRTRTTISIAHRLSSIRDSDVIFVFDKGNIVEKGTHSELLELDGVYAGLAKAQQLSQETTTSDAIKTNLKGKGKKTFKAVAKAYTNVLHFTKTSKQAEKTIEGEDLIEKALMIPRKRSLEPGLRSSFRGAAHLGRVISNSVTTSDIASSIDYINKIGREDKQKSWSFLIQFYKDSLKNHAFSIILAQVISLIRGIELPMYCYFQVLIYNALDSTKDTYQTPLIKGVILFASLGIFCLFVITLAHVLSGQSADICVNELRERVLEKILLRDGYCFEGQNSPSNTIVTLSQQPDNCKAALDSRFCVFSSDFSALLVCLGLTFSFCWQMGFLSIGICFILTISLFGLTFAVEKAMKKRMITDTTAQLSLEVIIYARSIQILGAKRFFLDKFEKTQKSIKKLDEKVSILKASTQALTQGFVFFCEAAAFALGIHLVYIGDAKSNDVLLASMCVSFAGWALFFMQPSFNDVSRAASASAALYRLLQGKITELDNGNKPNLDGSVEAVDVTFTYPSRPDHKVASKLSLAAKAGETIALVGESGCGKSTLIQLIERFYSPSSGQLKIGGYKIKDLSLKHLRNHIALVGQEPVLFKGTILENITLGIEGKVDMERVRKVAKDAHCADFIEALPLGYQTEIGDRGKGLSGGQKQRIAIARALIRDPKILLLDEATSALDTQSEQMVQSALALASKHRTTISIAHRLSTIQSCDKIYYIDDGRVMESGTHEELFSKNGFYAKLVRMQALST</sequence>
<feature type="transmembrane region" description="Helical" evidence="7">
    <location>
        <begin position="214"/>
        <end position="234"/>
    </location>
</feature>
<evidence type="ECO:0000256" key="5">
    <source>
        <dbReference type="ARBA" id="ARBA00022989"/>
    </source>
</evidence>
<evidence type="ECO:0000256" key="7">
    <source>
        <dbReference type="SAM" id="Phobius"/>
    </source>
</evidence>
<dbReference type="GO" id="GO:0016020">
    <property type="term" value="C:membrane"/>
    <property type="evidence" value="ECO:0007669"/>
    <property type="project" value="UniProtKB-SubCell"/>
</dbReference>
<dbReference type="SUPFAM" id="SSF52540">
    <property type="entry name" value="P-loop containing nucleoside triphosphate hydrolases"/>
    <property type="match status" value="2"/>
</dbReference>
<reference evidence="11" key="1">
    <citation type="submission" date="2024-02" db="UniProtKB">
        <authorList>
            <consortium name="WormBaseParasite"/>
        </authorList>
    </citation>
    <scope>IDENTIFICATION</scope>
</reference>
<proteinExistence type="predicted"/>
<keyword evidence="5 7" id="KW-1133">Transmembrane helix</keyword>
<keyword evidence="3" id="KW-0547">Nucleotide-binding</keyword>
<feature type="domain" description="ABC transporter" evidence="8">
    <location>
        <begin position="1096"/>
        <end position="1333"/>
    </location>
</feature>
<feature type="transmembrane region" description="Helical" evidence="7">
    <location>
        <begin position="355"/>
        <end position="374"/>
    </location>
</feature>
<evidence type="ECO:0000313" key="10">
    <source>
        <dbReference type="Proteomes" id="UP000887575"/>
    </source>
</evidence>
<feature type="transmembrane region" description="Helical" evidence="7">
    <location>
        <begin position="1013"/>
        <end position="1032"/>
    </location>
</feature>
<dbReference type="PANTHER" id="PTHR24221:SF617">
    <property type="entry name" value="P-GLYCOPROTEIN RELATED"/>
    <property type="match status" value="1"/>
</dbReference>
<dbReference type="Gene3D" id="3.40.50.300">
    <property type="entry name" value="P-loop containing nucleotide triphosphate hydrolases"/>
    <property type="match status" value="2"/>
</dbReference>